<dbReference type="GO" id="GO:0005737">
    <property type="term" value="C:cytoplasm"/>
    <property type="evidence" value="ECO:0007669"/>
    <property type="project" value="UniProtKB-SubCell"/>
</dbReference>
<comment type="similarity">
    <text evidence="2">Belongs to the beta sliding clamp family.</text>
</comment>
<dbReference type="InterPro" id="IPR001001">
    <property type="entry name" value="DNA_polIII_beta"/>
</dbReference>
<keyword evidence="6" id="KW-0548">Nucleotidyltransferase</keyword>
<gene>
    <name evidence="13" type="ORF">C2R72_03310</name>
</gene>
<dbReference type="GO" id="GO:0009360">
    <property type="term" value="C:DNA polymerase III complex"/>
    <property type="evidence" value="ECO:0007669"/>
    <property type="project" value="InterPro"/>
</dbReference>
<comment type="caution">
    <text evidence="13">The sequence shown here is derived from an EMBL/GenBank/DDBJ whole genome shotgun (WGS) entry which is preliminary data.</text>
</comment>
<evidence type="ECO:0000313" key="14">
    <source>
        <dbReference type="Proteomes" id="UP000244700"/>
    </source>
</evidence>
<accession>A0A2T6VN34</accession>
<feature type="non-terminal residue" evidence="13">
    <location>
        <position position="99"/>
    </location>
</feature>
<dbReference type="SUPFAM" id="SSF55979">
    <property type="entry name" value="DNA clamp"/>
    <property type="match status" value="1"/>
</dbReference>
<dbReference type="InterPro" id="IPR046938">
    <property type="entry name" value="DNA_clamp_sf"/>
</dbReference>
<organism evidence="13 14">
    <name type="scientific">Helicobacter pylori</name>
    <name type="common">Campylobacter pylori</name>
    <dbReference type="NCBI Taxonomy" id="210"/>
    <lineage>
        <taxon>Bacteria</taxon>
        <taxon>Pseudomonadati</taxon>
        <taxon>Campylobacterota</taxon>
        <taxon>Epsilonproteobacteria</taxon>
        <taxon>Campylobacterales</taxon>
        <taxon>Helicobacteraceae</taxon>
        <taxon>Helicobacter</taxon>
    </lineage>
</organism>
<dbReference type="Proteomes" id="UP000244700">
    <property type="component" value="Unassembled WGS sequence"/>
</dbReference>
<evidence type="ECO:0000256" key="9">
    <source>
        <dbReference type="ARBA" id="ARBA00023125"/>
    </source>
</evidence>
<reference evidence="13 14" key="1">
    <citation type="submission" date="2018-01" db="EMBL/GenBank/DDBJ databases">
        <title>Helicobacter pylori genome-wide association study shows promise for predicting gastric cancer risk.</title>
        <authorList>
            <person name="Berthenet E."/>
            <person name="Yahara K."/>
            <person name="Thorell K."/>
            <person name="Pascoe B."/>
            <person name="Meric G."/>
            <person name="Mikhail J.M."/>
            <person name="Engstrand L."/>
            <person name="Enroth H."/>
            <person name="Burette A."/>
            <person name="Megraud F."/>
            <person name="Atherton J."/>
            <person name="Smith S."/>
            <person name="Wilkinson T.S."/>
            <person name="Hitchings M.D."/>
            <person name="Falush D."/>
            <person name="Sheppard S.K."/>
        </authorList>
    </citation>
    <scope>NUCLEOTIDE SEQUENCE [LARGE SCALE GENOMIC DNA]</scope>
    <source>
        <strain evidence="13 14">GIL237</strain>
    </source>
</reference>
<dbReference type="AlphaFoldDB" id="A0A2T6VN34"/>
<keyword evidence="4" id="KW-0963">Cytoplasm</keyword>
<sequence length="99" mass="10987">MKISVSKNDLENALRYLQAFLDKKDASSIASHIHLEVIKEKLFLKASDSDIGLKSYISTQSTDKEGVGTINGKKFLDIISCLKDSNIILETKDDSLVIK</sequence>
<feature type="domain" description="DNA polymerase III beta sliding clamp N-terminal" evidence="12">
    <location>
        <begin position="1"/>
        <end position="98"/>
    </location>
</feature>
<protein>
    <recommendedName>
        <fullName evidence="3">Beta sliding clamp</fullName>
    </recommendedName>
    <alternativeName>
        <fullName evidence="11">Beta-clamp processivity factor</fullName>
    </alternativeName>
    <alternativeName>
        <fullName evidence="10">DNA polymerase III beta sliding clamp subunit</fullName>
    </alternativeName>
</protein>
<keyword evidence="5" id="KW-0808">Transferase</keyword>
<evidence type="ECO:0000256" key="3">
    <source>
        <dbReference type="ARBA" id="ARBA00021035"/>
    </source>
</evidence>
<keyword evidence="7" id="KW-0235">DNA replication</keyword>
<dbReference type="GO" id="GO:0006271">
    <property type="term" value="P:DNA strand elongation involved in DNA replication"/>
    <property type="evidence" value="ECO:0007669"/>
    <property type="project" value="TreeGrafter"/>
</dbReference>
<evidence type="ECO:0000256" key="11">
    <source>
        <dbReference type="ARBA" id="ARBA00033276"/>
    </source>
</evidence>
<evidence type="ECO:0000256" key="6">
    <source>
        <dbReference type="ARBA" id="ARBA00022695"/>
    </source>
</evidence>
<evidence type="ECO:0000256" key="7">
    <source>
        <dbReference type="ARBA" id="ARBA00022705"/>
    </source>
</evidence>
<name>A0A2T6VN34_HELPX</name>
<evidence type="ECO:0000256" key="8">
    <source>
        <dbReference type="ARBA" id="ARBA00022932"/>
    </source>
</evidence>
<evidence type="ECO:0000256" key="4">
    <source>
        <dbReference type="ARBA" id="ARBA00022490"/>
    </source>
</evidence>
<dbReference type="PANTHER" id="PTHR30478:SF0">
    <property type="entry name" value="BETA SLIDING CLAMP"/>
    <property type="match status" value="1"/>
</dbReference>
<comment type="subcellular location">
    <subcellularLocation>
        <location evidence="1">Cytoplasm</location>
    </subcellularLocation>
</comment>
<dbReference type="GO" id="GO:0003887">
    <property type="term" value="F:DNA-directed DNA polymerase activity"/>
    <property type="evidence" value="ECO:0007669"/>
    <property type="project" value="UniProtKB-KW"/>
</dbReference>
<dbReference type="Pfam" id="PF00712">
    <property type="entry name" value="DNA_pol3_beta"/>
    <property type="match status" value="1"/>
</dbReference>
<evidence type="ECO:0000256" key="1">
    <source>
        <dbReference type="ARBA" id="ARBA00004496"/>
    </source>
</evidence>
<evidence type="ECO:0000256" key="5">
    <source>
        <dbReference type="ARBA" id="ARBA00022679"/>
    </source>
</evidence>
<evidence type="ECO:0000256" key="10">
    <source>
        <dbReference type="ARBA" id="ARBA00030988"/>
    </source>
</evidence>
<dbReference type="EMBL" id="QBQT01000178">
    <property type="protein sequence ID" value="PUD79244.1"/>
    <property type="molecule type" value="Genomic_DNA"/>
</dbReference>
<keyword evidence="8" id="KW-0239">DNA-directed DNA polymerase</keyword>
<evidence type="ECO:0000259" key="12">
    <source>
        <dbReference type="Pfam" id="PF00712"/>
    </source>
</evidence>
<dbReference type="GO" id="GO:0003677">
    <property type="term" value="F:DNA binding"/>
    <property type="evidence" value="ECO:0007669"/>
    <property type="project" value="UniProtKB-KW"/>
</dbReference>
<dbReference type="GO" id="GO:0008408">
    <property type="term" value="F:3'-5' exonuclease activity"/>
    <property type="evidence" value="ECO:0007669"/>
    <property type="project" value="InterPro"/>
</dbReference>
<evidence type="ECO:0000256" key="2">
    <source>
        <dbReference type="ARBA" id="ARBA00010752"/>
    </source>
</evidence>
<dbReference type="PANTHER" id="PTHR30478">
    <property type="entry name" value="DNA POLYMERASE III SUBUNIT BETA"/>
    <property type="match status" value="1"/>
</dbReference>
<proteinExistence type="inferred from homology"/>
<evidence type="ECO:0000313" key="13">
    <source>
        <dbReference type="EMBL" id="PUD79244.1"/>
    </source>
</evidence>
<dbReference type="Gene3D" id="3.10.150.10">
    <property type="entry name" value="DNA Polymerase III, subunit A, domain 2"/>
    <property type="match status" value="1"/>
</dbReference>
<dbReference type="InterPro" id="IPR022634">
    <property type="entry name" value="DNA_polIII_beta_N"/>
</dbReference>
<keyword evidence="9" id="KW-0238">DNA-binding</keyword>